<dbReference type="NCBIfam" id="NF010041">
    <property type="entry name" value="PRK13517.1-1"/>
    <property type="match status" value="1"/>
</dbReference>
<gene>
    <name evidence="8" type="ORF">BJ975_002118</name>
    <name evidence="7" type="ORF">IDH50_17600</name>
</gene>
<evidence type="ECO:0000313" key="9">
    <source>
        <dbReference type="Proteomes" id="UP000587211"/>
    </source>
</evidence>
<evidence type="ECO:0000256" key="4">
    <source>
        <dbReference type="ARBA" id="ARBA00048819"/>
    </source>
</evidence>
<dbReference type="Pfam" id="PF04107">
    <property type="entry name" value="GCS2"/>
    <property type="match status" value="1"/>
</dbReference>
<evidence type="ECO:0000256" key="5">
    <source>
        <dbReference type="HAMAP-Rule" id="MF_01609"/>
    </source>
</evidence>
<dbReference type="EC" id="6.3.2.2" evidence="5"/>
<organism evidence="7 10">
    <name type="scientific">Aeromicrobium tamlense</name>
    <dbReference type="NCBI Taxonomy" id="375541"/>
    <lineage>
        <taxon>Bacteria</taxon>
        <taxon>Bacillati</taxon>
        <taxon>Actinomycetota</taxon>
        <taxon>Actinomycetes</taxon>
        <taxon>Propionibacteriales</taxon>
        <taxon>Nocardioidaceae</taxon>
        <taxon>Aeromicrobium</taxon>
    </lineage>
</organism>
<dbReference type="InterPro" id="IPR006336">
    <property type="entry name" value="GCS2"/>
</dbReference>
<evidence type="ECO:0000256" key="1">
    <source>
        <dbReference type="ARBA" id="ARBA00022598"/>
    </source>
</evidence>
<keyword evidence="9" id="KW-1185">Reference proteome</keyword>
<keyword evidence="2 5" id="KW-0547">Nucleotide-binding</keyword>
<evidence type="ECO:0000256" key="6">
    <source>
        <dbReference type="SAM" id="MobiDB-lite"/>
    </source>
</evidence>
<dbReference type="Gene3D" id="3.30.590.20">
    <property type="match status" value="1"/>
</dbReference>
<comment type="function">
    <text evidence="5">ATP-dependent carboxylate-amine ligase which exhibits weak glutamate--cysteine ligase activity.</text>
</comment>
<dbReference type="GO" id="GO:0004357">
    <property type="term" value="F:glutamate-cysteine ligase activity"/>
    <property type="evidence" value="ECO:0007669"/>
    <property type="project" value="UniProtKB-EC"/>
</dbReference>
<feature type="region of interest" description="Disordered" evidence="6">
    <location>
        <begin position="334"/>
        <end position="363"/>
    </location>
</feature>
<reference evidence="8 9" key="1">
    <citation type="submission" date="2020-07" db="EMBL/GenBank/DDBJ databases">
        <title>Sequencing the genomes of 1000 actinobacteria strains.</title>
        <authorList>
            <person name="Klenk H.-P."/>
        </authorList>
    </citation>
    <scope>NUCLEOTIDE SEQUENCE [LARGE SCALE GENOMIC DNA]</scope>
    <source>
        <strain evidence="8 9">DSM 19087</strain>
    </source>
</reference>
<evidence type="ECO:0000256" key="2">
    <source>
        <dbReference type="ARBA" id="ARBA00022741"/>
    </source>
</evidence>
<comment type="catalytic activity">
    <reaction evidence="4 5">
        <text>L-cysteine + L-glutamate + ATP = gamma-L-glutamyl-L-cysteine + ADP + phosphate + H(+)</text>
        <dbReference type="Rhea" id="RHEA:13285"/>
        <dbReference type="ChEBI" id="CHEBI:15378"/>
        <dbReference type="ChEBI" id="CHEBI:29985"/>
        <dbReference type="ChEBI" id="CHEBI:30616"/>
        <dbReference type="ChEBI" id="CHEBI:35235"/>
        <dbReference type="ChEBI" id="CHEBI:43474"/>
        <dbReference type="ChEBI" id="CHEBI:58173"/>
        <dbReference type="ChEBI" id="CHEBI:456216"/>
        <dbReference type="EC" id="6.3.2.2"/>
    </reaction>
</comment>
<dbReference type="AlphaFoldDB" id="A0A8I0KPP3"/>
<dbReference type="EMBL" id="JACBZN010000001">
    <property type="protein sequence ID" value="NYI38743.1"/>
    <property type="molecule type" value="Genomic_DNA"/>
</dbReference>
<evidence type="ECO:0000313" key="8">
    <source>
        <dbReference type="EMBL" id="NYI38743.1"/>
    </source>
</evidence>
<keyword evidence="3 5" id="KW-0067">ATP-binding</keyword>
<dbReference type="InterPro" id="IPR014746">
    <property type="entry name" value="Gln_synth/guanido_kin_cat_dom"/>
</dbReference>
<evidence type="ECO:0000256" key="3">
    <source>
        <dbReference type="ARBA" id="ARBA00022840"/>
    </source>
</evidence>
<protein>
    <recommendedName>
        <fullName evidence="5">Putative glutamate--cysteine ligase 2</fullName>
        <ecNumber evidence="5">6.3.2.2</ecNumber>
    </recommendedName>
    <alternativeName>
        <fullName evidence="5">Gamma-glutamylcysteine synthetase 2</fullName>
        <shortName evidence="5">GCS 2</shortName>
        <shortName evidence="5">Gamma-GCS 2</shortName>
    </alternativeName>
</protein>
<name>A0A8I0KPP3_9ACTN</name>
<dbReference type="Proteomes" id="UP000587211">
    <property type="component" value="Unassembled WGS sequence"/>
</dbReference>
<dbReference type="RefSeq" id="WP_179425731.1">
    <property type="nucleotide sequence ID" value="NZ_BAAAMP010000016.1"/>
</dbReference>
<reference evidence="7" key="2">
    <citation type="submission" date="2020-09" db="EMBL/GenBank/DDBJ databases">
        <title>Novel species in genus Aeromicrobium.</title>
        <authorList>
            <person name="Zhang G."/>
        </authorList>
    </citation>
    <scope>NUCLEOTIDE SEQUENCE</scope>
    <source>
        <strain evidence="7">SSW1-57</strain>
    </source>
</reference>
<comment type="caution">
    <text evidence="7">The sequence shown here is derived from an EMBL/GenBank/DDBJ whole genome shotgun (WGS) entry which is preliminary data.</text>
</comment>
<accession>A0A8I0KPP3</accession>
<dbReference type="PANTHER" id="PTHR36510:SF1">
    <property type="entry name" value="GLUTAMATE--CYSTEINE LIGASE 2-RELATED"/>
    <property type="match status" value="1"/>
</dbReference>
<evidence type="ECO:0000313" key="10">
    <source>
        <dbReference type="Proteomes" id="UP000659061"/>
    </source>
</evidence>
<sequence>MTAVHRVGIEEELFVVDDRGRVVPESEAVLRAHRRMDPGEELDHELFLQQIELQTSPHADHADLRDDLLTQRSGAVAAARAVGLNAVAMPVDVLGGSEPRPTPHSRYERMIARYGEIGRNGMTCGMHVHVEVPDEQAIGVIDALRPWTPVLTALSANAPFFHGRDTHHASWRGHLWDMWPTAGPVEPFRDLETYQATAQGLIESGAALDEHMLYLDARIAEKYPTVEVRVADVCTDVDDALLVAEVARALVTTLVARPESGEWRLETLRAARWRARHDGLGGTLLDPVTRSFVPAEQALESLLSSTRDALDAAGTTDVVTDGIHRVLTRGNGAARQRAAAGDPPDLGAVVSDLIARTDPKETS</sequence>
<dbReference type="HAMAP" id="MF_01609">
    <property type="entry name" value="Glu_cys_ligase_2"/>
    <property type="match status" value="1"/>
</dbReference>
<dbReference type="SUPFAM" id="SSF55931">
    <property type="entry name" value="Glutamine synthetase/guanido kinase"/>
    <property type="match status" value="1"/>
</dbReference>
<dbReference type="PANTHER" id="PTHR36510">
    <property type="entry name" value="GLUTAMATE--CYSTEINE LIGASE 2-RELATED"/>
    <property type="match status" value="1"/>
</dbReference>
<proteinExistence type="inferred from homology"/>
<dbReference type="NCBIfam" id="TIGR02050">
    <property type="entry name" value="gshA_cyan_rel"/>
    <property type="match status" value="1"/>
</dbReference>
<dbReference type="InterPro" id="IPR011793">
    <property type="entry name" value="YbdK"/>
</dbReference>
<dbReference type="GO" id="GO:0005524">
    <property type="term" value="F:ATP binding"/>
    <property type="evidence" value="ECO:0007669"/>
    <property type="project" value="UniProtKB-KW"/>
</dbReference>
<dbReference type="EMBL" id="JACWMT010000004">
    <property type="protein sequence ID" value="MBD1272064.1"/>
    <property type="molecule type" value="Genomic_DNA"/>
</dbReference>
<comment type="similarity">
    <text evidence="5">Belongs to the glutamate--cysteine ligase type 2 family. YbdK subfamily.</text>
</comment>
<dbReference type="GO" id="GO:0042398">
    <property type="term" value="P:modified amino acid biosynthetic process"/>
    <property type="evidence" value="ECO:0007669"/>
    <property type="project" value="InterPro"/>
</dbReference>
<keyword evidence="1 5" id="KW-0436">Ligase</keyword>
<dbReference type="Proteomes" id="UP000659061">
    <property type="component" value="Unassembled WGS sequence"/>
</dbReference>
<evidence type="ECO:0000313" key="7">
    <source>
        <dbReference type="EMBL" id="MBD1272064.1"/>
    </source>
</evidence>
<dbReference type="InterPro" id="IPR050141">
    <property type="entry name" value="GCL_type2/YbdK_subfam"/>
</dbReference>